<dbReference type="EMBL" id="CAKLDM010000002">
    <property type="protein sequence ID" value="CAH0538945.1"/>
    <property type="molecule type" value="Genomic_DNA"/>
</dbReference>
<evidence type="ECO:0000256" key="4">
    <source>
        <dbReference type="ARBA" id="ARBA00022801"/>
    </source>
</evidence>
<dbReference type="InterPro" id="IPR004446">
    <property type="entry name" value="Heptose_bisP_phosphatase"/>
</dbReference>
<evidence type="ECO:0000256" key="1">
    <source>
        <dbReference type="ARBA" id="ARBA00004496"/>
    </source>
</evidence>
<dbReference type="Pfam" id="PF13242">
    <property type="entry name" value="Hydrolase_like"/>
    <property type="match status" value="1"/>
</dbReference>
<dbReference type="InterPro" id="IPR023214">
    <property type="entry name" value="HAD_sf"/>
</dbReference>
<keyword evidence="3" id="KW-0479">Metal-binding</keyword>
<evidence type="ECO:0000256" key="3">
    <source>
        <dbReference type="ARBA" id="ARBA00022723"/>
    </source>
</evidence>
<dbReference type="InterPro" id="IPR006543">
    <property type="entry name" value="Histidinol-phos"/>
</dbReference>
<dbReference type="EC" id="3.1.3.-" evidence="7"/>
<comment type="subcellular location">
    <subcellularLocation>
        <location evidence="1 7">Cytoplasm</location>
    </subcellularLocation>
</comment>
<proteinExistence type="inferred from homology"/>
<dbReference type="NCBIfam" id="TIGR00213">
    <property type="entry name" value="GmhB_yaeD"/>
    <property type="match status" value="1"/>
</dbReference>
<dbReference type="PIRSF" id="PIRSF004682">
    <property type="entry name" value="GmhB"/>
    <property type="match status" value="1"/>
</dbReference>
<keyword evidence="4 7" id="KW-0378">Hydrolase</keyword>
<dbReference type="Proteomes" id="UP000838748">
    <property type="component" value="Unassembled WGS sequence"/>
</dbReference>
<dbReference type="InterPro" id="IPR006549">
    <property type="entry name" value="HAD-SF_hydro_IIIA"/>
</dbReference>
<keyword evidence="5 7" id="KW-0119">Carbohydrate metabolism</keyword>
<dbReference type="CDD" id="cd07503">
    <property type="entry name" value="HAD_HisB-N"/>
    <property type="match status" value="1"/>
</dbReference>
<dbReference type="PANTHER" id="PTHR42891:SF1">
    <property type="entry name" value="D-GLYCERO-BETA-D-MANNO-HEPTOSE-1,7-BISPHOSPHATE 7-PHOSPHATASE"/>
    <property type="match status" value="1"/>
</dbReference>
<sequence>MRPATGHKQENEILPKPAVFLDRDGVINIDHGYVHDEHEFEFIDGVFEAAKQFQDMGYLLVLVTNQAGIARGYFTEERFLSLTQWMDWNFIDNGVEFDGFYYCPHHPEHGQGKYKQDCDCRKPKPGMFLSAKDFLNIDMANSVMVGDKAEDLMAAEGAGVGTKILVRTGKPVTEKGQSIANIVLDSIKDVPEYIRELKA</sequence>
<accession>A0ABM9A2U5</accession>
<evidence type="ECO:0000313" key="8">
    <source>
        <dbReference type="EMBL" id="CAH0538945.1"/>
    </source>
</evidence>
<reference evidence="8" key="1">
    <citation type="submission" date="2021-11" db="EMBL/GenBank/DDBJ databases">
        <authorList>
            <person name="Rodrigo-Torres L."/>
            <person name="Arahal R. D."/>
            <person name="Lucena T."/>
        </authorList>
    </citation>
    <scope>NUCLEOTIDE SEQUENCE</scope>
    <source>
        <strain evidence="8">CECT 7928</strain>
    </source>
</reference>
<dbReference type="NCBIfam" id="NF006506">
    <property type="entry name" value="PRK08942.1"/>
    <property type="match status" value="1"/>
</dbReference>
<evidence type="ECO:0000256" key="2">
    <source>
        <dbReference type="ARBA" id="ARBA00022490"/>
    </source>
</evidence>
<evidence type="ECO:0000256" key="7">
    <source>
        <dbReference type="PIRNR" id="PIRNR004682"/>
    </source>
</evidence>
<dbReference type="Gene3D" id="3.40.50.1000">
    <property type="entry name" value="HAD superfamily/HAD-like"/>
    <property type="match status" value="1"/>
</dbReference>
<evidence type="ECO:0000256" key="6">
    <source>
        <dbReference type="ARBA" id="ARBA00031828"/>
    </source>
</evidence>
<evidence type="ECO:0000313" key="9">
    <source>
        <dbReference type="Proteomes" id="UP000838748"/>
    </source>
</evidence>
<evidence type="ECO:0000256" key="5">
    <source>
        <dbReference type="ARBA" id="ARBA00023277"/>
    </source>
</evidence>
<dbReference type="PANTHER" id="PTHR42891">
    <property type="entry name" value="D-GLYCERO-BETA-D-MANNO-HEPTOSE-1,7-BISPHOSPHATE 7-PHOSPHATASE"/>
    <property type="match status" value="1"/>
</dbReference>
<comment type="caution">
    <text evidence="8">The sequence shown here is derived from an EMBL/GenBank/DDBJ whole genome shotgun (WGS) entry which is preliminary data.</text>
</comment>
<name>A0ABM9A2U5_9VIBR</name>
<organism evidence="8 9">
    <name type="scientific">Vibrio marisflavi CECT 7928</name>
    <dbReference type="NCBI Taxonomy" id="634439"/>
    <lineage>
        <taxon>Bacteria</taxon>
        <taxon>Pseudomonadati</taxon>
        <taxon>Pseudomonadota</taxon>
        <taxon>Gammaproteobacteria</taxon>
        <taxon>Vibrionales</taxon>
        <taxon>Vibrionaceae</taxon>
        <taxon>Vibrio</taxon>
    </lineage>
</organism>
<dbReference type="NCBIfam" id="TIGR01656">
    <property type="entry name" value="Histidinol-ppas"/>
    <property type="match status" value="1"/>
</dbReference>
<gene>
    <name evidence="8" type="primary">gmhB</name>
    <name evidence="8" type="ORF">VMF7928_01772</name>
</gene>
<comment type="similarity">
    <text evidence="7">Belongs to the gmhB family.</text>
</comment>
<dbReference type="GO" id="GO:0034200">
    <property type="term" value="F:D-glycero-beta-D-manno-heptose 1,7-bisphosphate 7-phosphatase activity"/>
    <property type="evidence" value="ECO:0007669"/>
    <property type="project" value="UniProtKB-EC"/>
</dbReference>
<dbReference type="InterPro" id="IPR036412">
    <property type="entry name" value="HAD-like_sf"/>
</dbReference>
<protein>
    <recommendedName>
        <fullName evidence="6 7">D,D-heptose 1,7-bisphosphate phosphatase</fullName>
        <ecNumber evidence="7">3.1.3.-</ecNumber>
    </recommendedName>
</protein>
<dbReference type="SUPFAM" id="SSF56784">
    <property type="entry name" value="HAD-like"/>
    <property type="match status" value="1"/>
</dbReference>
<keyword evidence="9" id="KW-1185">Reference proteome</keyword>
<keyword evidence="2 7" id="KW-0963">Cytoplasm</keyword>
<dbReference type="NCBIfam" id="TIGR01662">
    <property type="entry name" value="HAD-SF-IIIA"/>
    <property type="match status" value="1"/>
</dbReference>